<gene>
    <name evidence="1" type="ORF">YK48G_06740</name>
</gene>
<sequence>MAMDGTLYQDLASQRDHQTLQHYQKAPTGQGTHTVPIAPETKLATIVHDSHLLVNDHHHQGVKALAPSFKLSVLAN</sequence>
<dbReference type="Proteomes" id="UP000604765">
    <property type="component" value="Unassembled WGS sequence"/>
</dbReference>
<reference evidence="1 2" key="1">
    <citation type="journal article" date="2021" name="Int. J. Syst. Evol. Microbiol.">
        <title>Lentilactobacillus fungorum sp. nov., isolated from spent mushroom substrates.</title>
        <authorList>
            <person name="Tohno M."/>
            <person name="Tanizawa Y."/>
            <person name="Kojima Y."/>
            <person name="Sakamoto M."/>
            <person name="Ohkuma M."/>
            <person name="Kobayashi H."/>
        </authorList>
    </citation>
    <scope>NUCLEOTIDE SEQUENCE [LARGE SCALE GENOMIC DNA]</scope>
    <source>
        <strain evidence="1 2">YK48G</strain>
    </source>
</reference>
<dbReference type="Gene3D" id="3.40.50.880">
    <property type="match status" value="1"/>
</dbReference>
<dbReference type="InterPro" id="IPR029062">
    <property type="entry name" value="Class_I_gatase-like"/>
</dbReference>
<organism evidence="1 2">
    <name type="scientific">Lentilactobacillus fungorum</name>
    <dbReference type="NCBI Taxonomy" id="2201250"/>
    <lineage>
        <taxon>Bacteria</taxon>
        <taxon>Bacillati</taxon>
        <taxon>Bacillota</taxon>
        <taxon>Bacilli</taxon>
        <taxon>Lactobacillales</taxon>
        <taxon>Lactobacillaceae</taxon>
        <taxon>Lentilactobacillus</taxon>
    </lineage>
</organism>
<keyword evidence="2" id="KW-1185">Reference proteome</keyword>
<evidence type="ECO:0000313" key="2">
    <source>
        <dbReference type="Proteomes" id="UP000604765"/>
    </source>
</evidence>
<proteinExistence type="predicted"/>
<dbReference type="InterPro" id="IPR011697">
    <property type="entry name" value="Peptidase_C26"/>
</dbReference>
<protein>
    <submittedName>
        <fullName evidence="1">Uncharacterized protein</fullName>
    </submittedName>
</protein>
<evidence type="ECO:0000313" key="1">
    <source>
        <dbReference type="EMBL" id="GHP13249.1"/>
    </source>
</evidence>
<comment type="caution">
    <text evidence="1">The sequence shown here is derived from an EMBL/GenBank/DDBJ whole genome shotgun (WGS) entry which is preliminary data.</text>
</comment>
<name>A0ABQ3VZC8_9LACO</name>
<dbReference type="Pfam" id="PF07722">
    <property type="entry name" value="Peptidase_C26"/>
    <property type="match status" value="1"/>
</dbReference>
<dbReference type="EMBL" id="BNJR01000007">
    <property type="protein sequence ID" value="GHP13249.1"/>
    <property type="molecule type" value="Genomic_DNA"/>
</dbReference>
<accession>A0ABQ3VZC8</accession>